<evidence type="ECO:0000313" key="7">
    <source>
        <dbReference type="EMBL" id="CEP02647.1"/>
    </source>
</evidence>
<dbReference type="InterPro" id="IPR013083">
    <property type="entry name" value="Znf_RING/FYVE/PHD"/>
</dbReference>
<dbReference type="EMBL" id="CDSF01000133">
    <property type="protein sequence ID" value="CEP02647.1"/>
    <property type="molecule type" value="Genomic_DNA"/>
</dbReference>
<dbReference type="InterPro" id="IPR011011">
    <property type="entry name" value="Znf_FYVE_PHD"/>
</dbReference>
<name>A0A0G4J573_PLABS</name>
<reference evidence="7 8" key="1">
    <citation type="submission" date="2015-02" db="EMBL/GenBank/DDBJ databases">
        <authorList>
            <person name="Chooi Y.-H."/>
        </authorList>
    </citation>
    <scope>NUCLEOTIDE SEQUENCE [LARGE SCALE GENOMIC DNA]</scope>
    <source>
        <strain evidence="7">E3</strain>
    </source>
</reference>
<feature type="domain" description="PHD-type" evidence="6">
    <location>
        <begin position="80"/>
        <end position="130"/>
    </location>
</feature>
<keyword evidence="2 4" id="KW-0863">Zinc-finger</keyword>
<protein>
    <recommendedName>
        <fullName evidence="6">PHD-type domain-containing protein</fullName>
    </recommendedName>
</protein>
<dbReference type="InterPro" id="IPR001965">
    <property type="entry name" value="Znf_PHD"/>
</dbReference>
<accession>A0A0G4J573</accession>
<evidence type="ECO:0000256" key="5">
    <source>
        <dbReference type="SAM" id="MobiDB-lite"/>
    </source>
</evidence>
<evidence type="ECO:0000256" key="4">
    <source>
        <dbReference type="PROSITE-ProRule" id="PRU00146"/>
    </source>
</evidence>
<dbReference type="Gene3D" id="3.30.40.10">
    <property type="entry name" value="Zinc/RING finger domain, C3HC4 (zinc finger)"/>
    <property type="match status" value="1"/>
</dbReference>
<evidence type="ECO:0000256" key="2">
    <source>
        <dbReference type="ARBA" id="ARBA00022771"/>
    </source>
</evidence>
<dbReference type="Proteomes" id="UP000039324">
    <property type="component" value="Unassembled WGS sequence"/>
</dbReference>
<dbReference type="PROSITE" id="PS50016">
    <property type="entry name" value="ZF_PHD_2"/>
    <property type="match status" value="1"/>
</dbReference>
<feature type="compositionally biased region" description="Low complexity" evidence="5">
    <location>
        <begin position="155"/>
        <end position="168"/>
    </location>
</feature>
<evidence type="ECO:0000313" key="8">
    <source>
        <dbReference type="Proteomes" id="UP000039324"/>
    </source>
</evidence>
<dbReference type="SMART" id="SM00249">
    <property type="entry name" value="PHD"/>
    <property type="match status" value="1"/>
</dbReference>
<evidence type="ECO:0000256" key="1">
    <source>
        <dbReference type="ARBA" id="ARBA00022723"/>
    </source>
</evidence>
<proteinExistence type="predicted"/>
<dbReference type="InterPro" id="IPR019786">
    <property type="entry name" value="Zinc_finger_PHD-type_CS"/>
</dbReference>
<dbReference type="OrthoDB" id="5846437at2759"/>
<evidence type="ECO:0000259" key="6">
    <source>
        <dbReference type="PROSITE" id="PS50016"/>
    </source>
</evidence>
<evidence type="ECO:0000256" key="3">
    <source>
        <dbReference type="ARBA" id="ARBA00022833"/>
    </source>
</evidence>
<dbReference type="AlphaFoldDB" id="A0A0G4J573"/>
<dbReference type="PROSITE" id="PS01359">
    <property type="entry name" value="ZF_PHD_1"/>
    <property type="match status" value="1"/>
</dbReference>
<sequence>MLPLEALMSLPASQRWTPLSLRCRMWHTERKRTLSGDRRPRLADLPDFIKVQPLYRVHQDETRVLQVLELAKGGLDGIHEKHCAACRQCTRTKQMLLCQGCTYVYHRECCKPPVRVVDSRDFYCADCQSQGLPDKKPEAPVAPVTVHVPRKNKARSQAPAAAVPPAKKAITDPGEPSHASVKQQQVQVPAQPQQHQYVKTITAPMVEGAAAAAAAAGAVMADTFTRENYRVLFNFLSRLGDNGFITKHEQGLMKNLIIARDPQAVVMLSIIDIVESGGDLNDAVDSLRRILLVQ</sequence>
<dbReference type="InterPro" id="IPR019787">
    <property type="entry name" value="Znf_PHD-finger"/>
</dbReference>
<keyword evidence="8" id="KW-1185">Reference proteome</keyword>
<dbReference type="GO" id="GO:0008270">
    <property type="term" value="F:zinc ion binding"/>
    <property type="evidence" value="ECO:0007669"/>
    <property type="project" value="UniProtKB-KW"/>
</dbReference>
<gene>
    <name evidence="7" type="ORF">PBRA_002614</name>
</gene>
<feature type="region of interest" description="Disordered" evidence="5">
    <location>
        <begin position="150"/>
        <end position="181"/>
    </location>
</feature>
<keyword evidence="1" id="KW-0479">Metal-binding</keyword>
<dbReference type="STRING" id="37360.A0A0G4J573"/>
<dbReference type="Pfam" id="PF00628">
    <property type="entry name" value="PHD"/>
    <property type="match status" value="1"/>
</dbReference>
<organism evidence="7 8">
    <name type="scientific">Plasmodiophora brassicae</name>
    <name type="common">Clubroot disease agent</name>
    <dbReference type="NCBI Taxonomy" id="37360"/>
    <lineage>
        <taxon>Eukaryota</taxon>
        <taxon>Sar</taxon>
        <taxon>Rhizaria</taxon>
        <taxon>Endomyxa</taxon>
        <taxon>Phytomyxea</taxon>
        <taxon>Plasmodiophorida</taxon>
        <taxon>Plasmodiophoridae</taxon>
        <taxon>Plasmodiophora</taxon>
    </lineage>
</organism>
<dbReference type="SUPFAM" id="SSF57903">
    <property type="entry name" value="FYVE/PHD zinc finger"/>
    <property type="match status" value="1"/>
</dbReference>
<keyword evidence="3" id="KW-0862">Zinc</keyword>